<name>A0A160T4F8_9CHLR</name>
<evidence type="ECO:0000256" key="1">
    <source>
        <dbReference type="SAM" id="MobiDB-lite"/>
    </source>
</evidence>
<sequence>MFELNGVYRNRMGEYTVLALNGQRMTVRYSDGSEAELNVNIQARIWENIVAEQEARAASSRHMRQSNKDTTHYIKAVSLPPGEELIFPGWQERVVMVTNPELAQRIKSGDRFIYYAVEAQTFFAVVTITGDMYEADPKQHTYTTELERAAFFPTDVDAVSPDLEHGVSVDSIDLESYPDFGKLPIEPEAFYRISEDDFELLAEALTEITEDEEEEVEEYEEYEEDEVE</sequence>
<proteinExistence type="predicted"/>
<dbReference type="AlphaFoldDB" id="A0A160T4F8"/>
<dbReference type="EMBL" id="LN890655">
    <property type="protein sequence ID" value="CUS04754.2"/>
    <property type="molecule type" value="Genomic_DNA"/>
</dbReference>
<accession>A0A160T4F8</accession>
<feature type="region of interest" description="Disordered" evidence="1">
    <location>
        <begin position="209"/>
        <end position="228"/>
    </location>
</feature>
<gene>
    <name evidence="2" type="ORF">CFX0092_A2876</name>
</gene>
<evidence type="ECO:0000313" key="3">
    <source>
        <dbReference type="Proteomes" id="UP000215027"/>
    </source>
</evidence>
<keyword evidence="3" id="KW-1185">Reference proteome</keyword>
<evidence type="ECO:0000313" key="2">
    <source>
        <dbReference type="EMBL" id="CUS04754.2"/>
    </source>
</evidence>
<dbReference type="KEGG" id="pbf:CFX0092_A2876"/>
<dbReference type="Gene3D" id="3.10.590.10">
    <property type="entry name" value="ph1033 like domains"/>
    <property type="match status" value="1"/>
</dbReference>
<organism evidence="2 3">
    <name type="scientific">Candidatus Promineifilum breve</name>
    <dbReference type="NCBI Taxonomy" id="1806508"/>
    <lineage>
        <taxon>Bacteria</taxon>
        <taxon>Bacillati</taxon>
        <taxon>Chloroflexota</taxon>
        <taxon>Ardenticatenia</taxon>
        <taxon>Candidatus Promineifilales</taxon>
        <taxon>Candidatus Promineifilaceae</taxon>
        <taxon>Candidatus Promineifilum</taxon>
    </lineage>
</organism>
<dbReference type="Proteomes" id="UP000215027">
    <property type="component" value="Chromosome I"/>
</dbReference>
<protein>
    <submittedName>
        <fullName evidence="2">Uncharacterized protein</fullName>
    </submittedName>
</protein>
<reference evidence="2" key="1">
    <citation type="submission" date="2016-01" db="EMBL/GenBank/DDBJ databases">
        <authorList>
            <person name="Mcilroy J.S."/>
            <person name="Karst M S."/>
            <person name="Albertsen M."/>
        </authorList>
    </citation>
    <scope>NUCLEOTIDE SEQUENCE</scope>
    <source>
        <strain evidence="2">Cfx-K</strain>
    </source>
</reference>
<dbReference type="RefSeq" id="WP_095044048.1">
    <property type="nucleotide sequence ID" value="NZ_LN890655.1"/>
</dbReference>